<dbReference type="SMART" id="SM00239">
    <property type="entry name" value="C2"/>
    <property type="match status" value="1"/>
</dbReference>
<dbReference type="Gene3D" id="2.60.40.150">
    <property type="entry name" value="C2 domain"/>
    <property type="match status" value="1"/>
</dbReference>
<keyword evidence="3" id="KW-0175">Coiled coil</keyword>
<dbReference type="PANTHER" id="PTHR45911">
    <property type="entry name" value="C2 DOMAIN-CONTAINING PROTEIN"/>
    <property type="match status" value="1"/>
</dbReference>
<dbReference type="PROSITE" id="PS50004">
    <property type="entry name" value="C2"/>
    <property type="match status" value="1"/>
</dbReference>
<dbReference type="GO" id="GO:0016020">
    <property type="term" value="C:membrane"/>
    <property type="evidence" value="ECO:0007669"/>
    <property type="project" value="TreeGrafter"/>
</dbReference>
<feature type="coiled-coil region" evidence="3">
    <location>
        <begin position="140"/>
        <end position="193"/>
    </location>
</feature>
<dbReference type="SUPFAM" id="SSF49562">
    <property type="entry name" value="C2 domain (Calcium/lipid-binding domain, CaLB)"/>
    <property type="match status" value="1"/>
</dbReference>
<dbReference type="InterPro" id="IPR000008">
    <property type="entry name" value="C2_dom"/>
</dbReference>
<proteinExistence type="predicted"/>
<keyword evidence="6" id="KW-1185">Reference proteome</keyword>
<evidence type="ECO:0000259" key="4">
    <source>
        <dbReference type="PROSITE" id="PS50004"/>
    </source>
</evidence>
<evidence type="ECO:0000256" key="3">
    <source>
        <dbReference type="SAM" id="Coils"/>
    </source>
</evidence>
<dbReference type="InterPro" id="IPR035892">
    <property type="entry name" value="C2_domain_sf"/>
</dbReference>
<reference evidence="5 6" key="1">
    <citation type="submission" date="2024-03" db="EMBL/GenBank/DDBJ databases">
        <title>The Acrasis kona genome and developmental transcriptomes reveal deep origins of eukaryotic multicellular pathways.</title>
        <authorList>
            <person name="Sheikh S."/>
            <person name="Fu C.-J."/>
            <person name="Brown M.W."/>
            <person name="Baldauf S.L."/>
        </authorList>
    </citation>
    <scope>NUCLEOTIDE SEQUENCE [LARGE SCALE GENOMIC DNA]</scope>
    <source>
        <strain evidence="5 6">ATCC MYA-3509</strain>
    </source>
</reference>
<dbReference type="PRINTS" id="PR00360">
    <property type="entry name" value="C2DOMAIN"/>
</dbReference>
<dbReference type="EMBL" id="JAOPGA020001032">
    <property type="protein sequence ID" value="KAL0484274.1"/>
    <property type="molecule type" value="Genomic_DNA"/>
</dbReference>
<dbReference type="PANTHER" id="PTHR45911:SF4">
    <property type="entry name" value="MULTIPLE C2 AND TRANSMEMBRANE DOMAIN-CONTAINING PROTEIN"/>
    <property type="match status" value="1"/>
</dbReference>
<dbReference type="AlphaFoldDB" id="A0AAW2Z5U6"/>
<dbReference type="Proteomes" id="UP001431209">
    <property type="component" value="Unassembled WGS sequence"/>
</dbReference>
<keyword evidence="5" id="KW-0472">Membrane</keyword>
<protein>
    <submittedName>
        <fullName evidence="5">C2 and transmembrane domain-containing protein</fullName>
    </submittedName>
</protein>
<accession>A0AAW2Z5U6</accession>
<comment type="caution">
    <text evidence="5">The sequence shown here is derived from an EMBL/GenBank/DDBJ whole genome shotgun (WGS) entry which is preliminary data.</text>
</comment>
<feature type="domain" description="C2" evidence="4">
    <location>
        <begin position="1"/>
        <end position="100"/>
    </location>
</feature>
<keyword evidence="2" id="KW-0106">Calcium</keyword>
<sequence>MSKLLVKLFNGVDLDPKDFSGTSDPYVIVRLGNQQGKSKTVMKNLNPVWNESYTFDVTNMSDVLTFNVIDYDYLSSDDPMGNIGILLSTIPKNQPQALNLPLSNCKGGSLNVEISFLDALPPGMRTNTYVAQPVPNKNWQASLELQVQQIQRQIVAMQQRVDSSLKNVNNSAKEDLRKALKSLLSQINSLECYSKKLSVLSERYLEDPVEVQRTLQDLLVVAKTIVQVATILNNIATFVFPFTPLAPMTPLLMTASGILRSVQAALNNTTPQQVAITAVELSNCAITIHNCFNELLSAIQLFSQQVIRADANGNVKYTISYQ</sequence>
<keyword evidence="1" id="KW-0479">Metal-binding</keyword>
<evidence type="ECO:0000313" key="6">
    <source>
        <dbReference type="Proteomes" id="UP001431209"/>
    </source>
</evidence>
<dbReference type="Pfam" id="PF00168">
    <property type="entry name" value="C2"/>
    <property type="match status" value="1"/>
</dbReference>
<evidence type="ECO:0000313" key="5">
    <source>
        <dbReference type="EMBL" id="KAL0484274.1"/>
    </source>
</evidence>
<dbReference type="GO" id="GO:0005509">
    <property type="term" value="F:calcium ion binding"/>
    <property type="evidence" value="ECO:0007669"/>
    <property type="project" value="TreeGrafter"/>
</dbReference>
<organism evidence="5 6">
    <name type="scientific">Acrasis kona</name>
    <dbReference type="NCBI Taxonomy" id="1008807"/>
    <lineage>
        <taxon>Eukaryota</taxon>
        <taxon>Discoba</taxon>
        <taxon>Heterolobosea</taxon>
        <taxon>Tetramitia</taxon>
        <taxon>Eutetramitia</taxon>
        <taxon>Acrasidae</taxon>
        <taxon>Acrasis</taxon>
    </lineage>
</organism>
<gene>
    <name evidence="5" type="ORF">AKO1_004834</name>
</gene>
<name>A0AAW2Z5U6_9EUKA</name>
<keyword evidence="5" id="KW-0812">Transmembrane</keyword>
<evidence type="ECO:0000256" key="2">
    <source>
        <dbReference type="ARBA" id="ARBA00022837"/>
    </source>
</evidence>
<evidence type="ECO:0000256" key="1">
    <source>
        <dbReference type="ARBA" id="ARBA00022723"/>
    </source>
</evidence>